<dbReference type="EMBL" id="OW152823">
    <property type="protein sequence ID" value="CAH2040038.1"/>
    <property type="molecule type" value="Genomic_DNA"/>
</dbReference>
<evidence type="ECO:0000256" key="1">
    <source>
        <dbReference type="SAM" id="MobiDB-lite"/>
    </source>
</evidence>
<gene>
    <name evidence="2" type="ORF">IPOD504_LOCUS2225</name>
</gene>
<reference evidence="2" key="1">
    <citation type="submission" date="2022-03" db="EMBL/GenBank/DDBJ databases">
        <authorList>
            <person name="Martin H S."/>
        </authorList>
    </citation>
    <scope>NUCLEOTIDE SEQUENCE</scope>
</reference>
<proteinExistence type="predicted"/>
<protein>
    <submittedName>
        <fullName evidence="2">Uncharacterized protein</fullName>
    </submittedName>
</protein>
<evidence type="ECO:0000313" key="3">
    <source>
        <dbReference type="Proteomes" id="UP000837857"/>
    </source>
</evidence>
<name>A0ABN8HRG5_9NEOP</name>
<feature type="compositionally biased region" description="Polar residues" evidence="1">
    <location>
        <begin position="7"/>
        <end position="41"/>
    </location>
</feature>
<feature type="non-terminal residue" evidence="2">
    <location>
        <position position="70"/>
    </location>
</feature>
<accession>A0ABN8HRG5</accession>
<evidence type="ECO:0000313" key="2">
    <source>
        <dbReference type="EMBL" id="CAH2040038.1"/>
    </source>
</evidence>
<dbReference type="Proteomes" id="UP000837857">
    <property type="component" value="Chromosome 11"/>
</dbReference>
<feature type="region of interest" description="Disordered" evidence="1">
    <location>
        <begin position="1"/>
        <end position="70"/>
    </location>
</feature>
<organism evidence="2 3">
    <name type="scientific">Iphiclides podalirius</name>
    <name type="common">scarce swallowtail</name>
    <dbReference type="NCBI Taxonomy" id="110791"/>
    <lineage>
        <taxon>Eukaryota</taxon>
        <taxon>Metazoa</taxon>
        <taxon>Ecdysozoa</taxon>
        <taxon>Arthropoda</taxon>
        <taxon>Hexapoda</taxon>
        <taxon>Insecta</taxon>
        <taxon>Pterygota</taxon>
        <taxon>Neoptera</taxon>
        <taxon>Endopterygota</taxon>
        <taxon>Lepidoptera</taxon>
        <taxon>Glossata</taxon>
        <taxon>Ditrysia</taxon>
        <taxon>Papilionoidea</taxon>
        <taxon>Papilionidae</taxon>
        <taxon>Papilioninae</taxon>
        <taxon>Iphiclides</taxon>
    </lineage>
</organism>
<sequence length="70" mass="7614">MGKGQQYDASHTKGQPTASHAINNTIGAKQIRNSNFGANSTPRRRPFDPRARRKSTVNCGDRSQIGSTSQ</sequence>
<keyword evidence="3" id="KW-1185">Reference proteome</keyword>